<evidence type="ECO:0000256" key="10">
    <source>
        <dbReference type="RuleBase" id="RU361115"/>
    </source>
</evidence>
<evidence type="ECO:0000256" key="2">
    <source>
        <dbReference type="ARBA" id="ARBA00022516"/>
    </source>
</evidence>
<dbReference type="GO" id="GO:0005789">
    <property type="term" value="C:endoplasmic reticulum membrane"/>
    <property type="evidence" value="ECO:0007669"/>
    <property type="project" value="TreeGrafter"/>
</dbReference>
<feature type="transmembrane region" description="Helical" evidence="10">
    <location>
        <begin position="28"/>
        <end position="47"/>
    </location>
</feature>
<evidence type="ECO:0000256" key="3">
    <source>
        <dbReference type="ARBA" id="ARBA00022679"/>
    </source>
</evidence>
<proteinExistence type="inferred from homology"/>
<feature type="transmembrane region" description="Helical" evidence="10">
    <location>
        <begin position="210"/>
        <end position="227"/>
    </location>
</feature>
<protein>
    <recommendedName>
        <fullName evidence="10">Elongation of very long chain fatty acids protein</fullName>
        <ecNumber evidence="10">2.3.1.199</ecNumber>
    </recommendedName>
    <alternativeName>
        <fullName evidence="10">Very-long-chain 3-oxoacyl-CoA synthase</fullName>
    </alternativeName>
</protein>
<keyword evidence="8 10" id="KW-0472">Membrane</keyword>
<evidence type="ECO:0000256" key="9">
    <source>
        <dbReference type="ARBA" id="ARBA00023160"/>
    </source>
</evidence>
<keyword evidence="7 10" id="KW-0443">Lipid metabolism</keyword>
<comment type="similarity">
    <text evidence="10">Belongs to the ELO family.</text>
</comment>
<dbReference type="GO" id="GO:0034625">
    <property type="term" value="P:fatty acid elongation, monounsaturated fatty acid"/>
    <property type="evidence" value="ECO:0007669"/>
    <property type="project" value="TreeGrafter"/>
</dbReference>
<evidence type="ECO:0000256" key="5">
    <source>
        <dbReference type="ARBA" id="ARBA00022832"/>
    </source>
</evidence>
<dbReference type="GO" id="GO:0019367">
    <property type="term" value="P:fatty acid elongation, saturated fatty acid"/>
    <property type="evidence" value="ECO:0007669"/>
    <property type="project" value="TreeGrafter"/>
</dbReference>
<dbReference type="PANTHER" id="PTHR11157:SF69">
    <property type="entry name" value="ELONGATION OF VERY LONG CHAIN FATTY ACIDS PROTEIN 7"/>
    <property type="match status" value="1"/>
</dbReference>
<comment type="subcellular location">
    <subcellularLocation>
        <location evidence="1">Membrane</location>
        <topology evidence="1">Multi-pass membrane protein</topology>
    </subcellularLocation>
</comment>
<gene>
    <name evidence="11" type="primary">ELOVL17</name>
</gene>
<dbReference type="AlphaFoldDB" id="A0A4C1RP66"/>
<keyword evidence="9 10" id="KW-0275">Fatty acid biosynthesis</keyword>
<keyword evidence="2 10" id="KW-0444">Lipid biosynthesis</keyword>
<dbReference type="Pfam" id="PF01151">
    <property type="entry name" value="ELO"/>
    <property type="match status" value="1"/>
</dbReference>
<feature type="transmembrane region" description="Helical" evidence="10">
    <location>
        <begin position="67"/>
        <end position="84"/>
    </location>
</feature>
<dbReference type="InterPro" id="IPR002076">
    <property type="entry name" value="ELO_fam"/>
</dbReference>
<dbReference type="GO" id="GO:0030148">
    <property type="term" value="P:sphingolipid biosynthetic process"/>
    <property type="evidence" value="ECO:0007669"/>
    <property type="project" value="TreeGrafter"/>
</dbReference>
<evidence type="ECO:0000256" key="1">
    <source>
        <dbReference type="ARBA" id="ARBA00004141"/>
    </source>
</evidence>
<dbReference type="GO" id="GO:0009922">
    <property type="term" value="F:fatty acid elongase activity"/>
    <property type="evidence" value="ECO:0007669"/>
    <property type="project" value="UniProtKB-EC"/>
</dbReference>
<dbReference type="GO" id="GO:0042761">
    <property type="term" value="P:very long-chain fatty acid biosynthetic process"/>
    <property type="evidence" value="ECO:0007669"/>
    <property type="project" value="TreeGrafter"/>
</dbReference>
<comment type="catalytic activity">
    <reaction evidence="10">
        <text>a very-long-chain acyl-CoA + malonyl-CoA + H(+) = a very-long-chain 3-oxoacyl-CoA + CO2 + CoA</text>
        <dbReference type="Rhea" id="RHEA:32727"/>
        <dbReference type="ChEBI" id="CHEBI:15378"/>
        <dbReference type="ChEBI" id="CHEBI:16526"/>
        <dbReference type="ChEBI" id="CHEBI:57287"/>
        <dbReference type="ChEBI" id="CHEBI:57384"/>
        <dbReference type="ChEBI" id="CHEBI:90725"/>
        <dbReference type="ChEBI" id="CHEBI:90736"/>
        <dbReference type="EC" id="2.3.1.199"/>
    </reaction>
</comment>
<accession>A0A4C1RP66</accession>
<keyword evidence="4 10" id="KW-0812">Transmembrane</keyword>
<evidence type="ECO:0000256" key="6">
    <source>
        <dbReference type="ARBA" id="ARBA00022989"/>
    </source>
</evidence>
<evidence type="ECO:0000256" key="4">
    <source>
        <dbReference type="ARBA" id="ARBA00022692"/>
    </source>
</evidence>
<keyword evidence="5 10" id="KW-0276">Fatty acid metabolism</keyword>
<dbReference type="GO" id="GO:0034626">
    <property type="term" value="P:fatty acid elongation, polyunsaturated fatty acid"/>
    <property type="evidence" value="ECO:0007669"/>
    <property type="project" value="TreeGrafter"/>
</dbReference>
<organism evidence="11">
    <name type="scientific">Ladona fulva</name>
    <name type="common">Scarce chaser dragonfly</name>
    <name type="synonym">Libellula fulva</name>
    <dbReference type="NCBI Taxonomy" id="123851"/>
    <lineage>
        <taxon>Eukaryota</taxon>
        <taxon>Metazoa</taxon>
        <taxon>Ecdysozoa</taxon>
        <taxon>Arthropoda</taxon>
        <taxon>Hexapoda</taxon>
        <taxon>Insecta</taxon>
        <taxon>Pterygota</taxon>
        <taxon>Palaeoptera</taxon>
        <taxon>Odonata</taxon>
        <taxon>Epiprocta</taxon>
        <taxon>Anisoptera</taxon>
        <taxon>Libelluloidea</taxon>
        <taxon>Libellulidae</taxon>
        <taxon>Ladona</taxon>
    </lineage>
</organism>
<evidence type="ECO:0000313" key="11">
    <source>
        <dbReference type="EMBL" id="FAA01275.1"/>
    </source>
</evidence>
<reference evidence="11" key="1">
    <citation type="journal article" date="2019" name="Elife">
        <title>Molecular basis of wax-based color change and UV reflection in dragonflies.</title>
        <authorList>
            <person name="Futahashi R."/>
            <person name="Yamahama Y."/>
            <person name="Kawaguchi M."/>
            <person name="Mori N."/>
            <person name="Ishii D."/>
            <person name="Okude G."/>
            <person name="Hirai Y."/>
            <person name="Kawahara-Miki R."/>
            <person name="Yoshitake K."/>
            <person name="Yajima S."/>
            <person name="Hariyama T."/>
            <person name="Fukatsu T."/>
        </authorList>
    </citation>
    <scope>NUCLEOTIDE SEQUENCE</scope>
</reference>
<feature type="transmembrane region" description="Helical" evidence="10">
    <location>
        <begin position="233"/>
        <end position="252"/>
    </location>
</feature>
<dbReference type="EC" id="2.3.1.199" evidence="10"/>
<feature type="transmembrane region" description="Helical" evidence="10">
    <location>
        <begin position="172"/>
        <end position="190"/>
    </location>
</feature>
<dbReference type="PANTHER" id="PTHR11157">
    <property type="entry name" value="FATTY ACID ACYL TRANSFERASE-RELATED"/>
    <property type="match status" value="1"/>
</dbReference>
<dbReference type="EMBL" id="BR001513">
    <property type="protein sequence ID" value="FAA01275.1"/>
    <property type="molecule type" value="Genomic_DNA"/>
</dbReference>
<keyword evidence="3 10" id="KW-0808">Transferase</keyword>
<name>A0A4C1RP66_LADFU</name>
<sequence>MATNMAAGILRGYRDLMDNQSDVRVKNWFLMGSPFPTIFMCLTYVWIVKYAGPKFMEKRKPYDLRRFLFFYNVFQVSYNGWLFYEGVSRWFGRNYSFRCQPVDYSYNPEAVRVAELCWWYYICKLTEFTDTFSFVLRKKNDHISNLHVIHHGVMPLSVWFGVKFTPGGHSTFFGILNTGVHVVMYSYYLLATLGPNMKRYLWWKRHVTSLQMIHFVVIMLHSFQLLFHESCDYPKFFIWWIGLHAIMFYLFFTEFYKQQYGRSPPLNAIFEKKMN</sequence>
<evidence type="ECO:0000256" key="7">
    <source>
        <dbReference type="ARBA" id="ARBA00023098"/>
    </source>
</evidence>
<evidence type="ECO:0000256" key="8">
    <source>
        <dbReference type="ARBA" id="ARBA00023136"/>
    </source>
</evidence>
<keyword evidence="6 10" id="KW-1133">Transmembrane helix</keyword>